<dbReference type="STRING" id="92487.SAMN02745130_03192"/>
<dbReference type="EMBL" id="FUYB01000019">
    <property type="protein sequence ID" value="SKA90822.1"/>
    <property type="molecule type" value="Genomic_DNA"/>
</dbReference>
<dbReference type="AlphaFoldDB" id="A0A1T4XMS4"/>
<keyword evidence="1" id="KW-0732">Signal</keyword>
<name>A0A1T4XMS4_9GAMM</name>
<dbReference type="Proteomes" id="UP000190460">
    <property type="component" value="Unassembled WGS sequence"/>
</dbReference>
<proteinExistence type="predicted"/>
<keyword evidence="3" id="KW-1185">Reference proteome</keyword>
<feature type="signal peptide" evidence="1">
    <location>
        <begin position="1"/>
        <end position="27"/>
    </location>
</feature>
<protein>
    <submittedName>
        <fullName evidence="2">Uncharacterized protein</fullName>
    </submittedName>
</protein>
<evidence type="ECO:0000313" key="2">
    <source>
        <dbReference type="EMBL" id="SKA90822.1"/>
    </source>
</evidence>
<evidence type="ECO:0000256" key="1">
    <source>
        <dbReference type="SAM" id="SignalP"/>
    </source>
</evidence>
<sequence>MHLKSSLSWCASLLALTTSLATTASFAEPHVPYKIQMSRTQPDQPLRKSTIMGRVKDEFAGRILSIEPQTDRGPDCHVVKLMGDDGEFRIIHVSCTK</sequence>
<reference evidence="3" key="1">
    <citation type="submission" date="2017-02" db="EMBL/GenBank/DDBJ databases">
        <authorList>
            <person name="Varghese N."/>
            <person name="Submissions S."/>
        </authorList>
    </citation>
    <scope>NUCLEOTIDE SEQUENCE [LARGE SCALE GENOMIC DNA]</scope>
    <source>
        <strain evidence="3">ATCC 49788</strain>
    </source>
</reference>
<evidence type="ECO:0000313" key="3">
    <source>
        <dbReference type="Proteomes" id="UP000190460"/>
    </source>
</evidence>
<organism evidence="2 3">
    <name type="scientific">Thiothrix eikelboomii</name>
    <dbReference type="NCBI Taxonomy" id="92487"/>
    <lineage>
        <taxon>Bacteria</taxon>
        <taxon>Pseudomonadati</taxon>
        <taxon>Pseudomonadota</taxon>
        <taxon>Gammaproteobacteria</taxon>
        <taxon>Thiotrichales</taxon>
        <taxon>Thiotrichaceae</taxon>
        <taxon>Thiothrix</taxon>
    </lineage>
</organism>
<gene>
    <name evidence="2" type="ORF">SAMN02745130_03192</name>
</gene>
<feature type="chain" id="PRO_5012684956" evidence="1">
    <location>
        <begin position="28"/>
        <end position="97"/>
    </location>
</feature>
<accession>A0A1T4XMS4</accession>